<dbReference type="EMBL" id="RBSH01000188">
    <property type="protein sequence ID" value="RMS00084.1"/>
    <property type="molecule type" value="Genomic_DNA"/>
</dbReference>
<evidence type="ECO:0000313" key="2">
    <source>
        <dbReference type="Proteomes" id="UP000272613"/>
    </source>
</evidence>
<accession>A0AB37QNW3</accession>
<protein>
    <recommendedName>
        <fullName evidence="3">BIG2 domain-containing protein</fullName>
    </recommendedName>
</protein>
<gene>
    <name evidence="1" type="ORF">ALP74_00753</name>
</gene>
<dbReference type="AlphaFoldDB" id="A0AB37QNW3"/>
<evidence type="ECO:0008006" key="3">
    <source>
        <dbReference type="Google" id="ProtNLM"/>
    </source>
</evidence>
<comment type="caution">
    <text evidence="1">The sequence shown here is derived from an EMBL/GenBank/DDBJ whole genome shotgun (WGS) entry which is preliminary data.</text>
</comment>
<proteinExistence type="predicted"/>
<reference evidence="1 2" key="1">
    <citation type="submission" date="2018-08" db="EMBL/GenBank/DDBJ databases">
        <title>Recombination of ecologically and evolutionarily significant loci maintains genetic cohesion in the Pseudomonas syringae species complex.</title>
        <authorList>
            <person name="Dillon M."/>
            <person name="Thakur S."/>
            <person name="Almeida R.N.D."/>
            <person name="Weir B.S."/>
            <person name="Guttman D.S."/>
        </authorList>
    </citation>
    <scope>NUCLEOTIDE SEQUENCE [LARGE SCALE GENOMIC DNA]</scope>
    <source>
        <strain evidence="1 2">ICMP 5019</strain>
    </source>
</reference>
<name>A0AB37QNW3_9PSED</name>
<sequence>MMPVIAQVLYRCEYPTALYRYGERDMYSPKEKSARQTRKDWLAKRQVHLDQDDPRMPVLEAVGILDPVLGDMRYLWPVSQWDKNLEVSVPNLPPVEIGVWDTITFFLDEMDLATNLLESTDDLSYSIAADLISSGKPYKLSYDYGSSLGNTMSSIPLVLEVDYQAPNRGQIGAPAVIPEDVVRDGLTQQYLDANEFLDIKVPRSSDILAGDTITISWGQVVAKSLRQDFTPIMSREVKVTEASMPNADLDVRIPSTLIRTLAQGKIGISYRYVDRTGNLGQISTDAVLQFELVPAPDGLQSPNVLLAADGEIDRADAQLGVEVEIPEPIYNNVREDDQIQVIWEGTTVPSVPLEVLPMYVPIDWLTLSANGALDKRTFKVSYNVLRGALSIPSPEVDVTVDFTVAGPAPDPSNPGPINSALPALVVKSREGQPVDNVLGDADKGQAATAQLPNNPFASGDILRLYWGDLRPHVAELQISTQGQNDVIEFIIPWDDIKRGGYSDRLPVYYSTWNGVNEQESMHIEVDVRIVDIAGLPEVEFPDRYLPSTGATPVPIINCCSLPWSGIKIKIPFDATNMEVGDEMTIEWQAYESRNGTLPIDGTYHEFPSITLSSDNAKNDISFIIPYVDLVEPVITVGSGRVIYALKKASGQVGKHSTLTIITRVSGTGLCSEAFPGVCGAIVGKDSSSKL</sequence>
<evidence type="ECO:0000313" key="1">
    <source>
        <dbReference type="EMBL" id="RMS00084.1"/>
    </source>
</evidence>
<dbReference type="Proteomes" id="UP000272613">
    <property type="component" value="Unassembled WGS sequence"/>
</dbReference>
<organism evidence="1 2">
    <name type="scientific">Pseudomonas coronafaciens pv. garcae</name>
    <dbReference type="NCBI Taxonomy" id="251653"/>
    <lineage>
        <taxon>Bacteria</taxon>
        <taxon>Pseudomonadati</taxon>
        <taxon>Pseudomonadota</taxon>
        <taxon>Gammaproteobacteria</taxon>
        <taxon>Pseudomonadales</taxon>
        <taxon>Pseudomonadaceae</taxon>
        <taxon>Pseudomonas</taxon>
        <taxon>Pseudomonas coronafaciens</taxon>
    </lineage>
</organism>